<organism evidence="7 8">
    <name type="scientific">Hucho hucho</name>
    <name type="common">huchen</name>
    <dbReference type="NCBI Taxonomy" id="62062"/>
    <lineage>
        <taxon>Eukaryota</taxon>
        <taxon>Metazoa</taxon>
        <taxon>Chordata</taxon>
        <taxon>Craniata</taxon>
        <taxon>Vertebrata</taxon>
        <taxon>Euteleostomi</taxon>
        <taxon>Actinopterygii</taxon>
        <taxon>Neopterygii</taxon>
        <taxon>Teleostei</taxon>
        <taxon>Protacanthopterygii</taxon>
        <taxon>Salmoniformes</taxon>
        <taxon>Salmonidae</taxon>
        <taxon>Salmoninae</taxon>
        <taxon>Hucho</taxon>
    </lineage>
</organism>
<reference evidence="7" key="2">
    <citation type="submission" date="2025-08" db="UniProtKB">
        <authorList>
            <consortium name="Ensembl"/>
        </authorList>
    </citation>
    <scope>IDENTIFICATION</scope>
</reference>
<dbReference type="AlphaFoldDB" id="A0A4W5KDE0"/>
<reference evidence="8" key="1">
    <citation type="submission" date="2018-06" db="EMBL/GenBank/DDBJ databases">
        <title>Genome assembly of Danube salmon.</title>
        <authorList>
            <person name="Macqueen D.J."/>
            <person name="Gundappa M.K."/>
        </authorList>
    </citation>
    <scope>NUCLEOTIDE SEQUENCE [LARGE SCALE GENOMIC DNA]</scope>
</reference>
<evidence type="ECO:0000256" key="1">
    <source>
        <dbReference type="ARBA" id="ARBA00022714"/>
    </source>
</evidence>
<dbReference type="PROSITE" id="PS00814">
    <property type="entry name" value="ADX"/>
    <property type="match status" value="1"/>
</dbReference>
<dbReference type="InterPro" id="IPR001055">
    <property type="entry name" value="Adrenodoxin-like"/>
</dbReference>
<dbReference type="InterPro" id="IPR001041">
    <property type="entry name" value="2Fe-2S_ferredoxin-type"/>
</dbReference>
<proteinExistence type="predicted"/>
<dbReference type="GeneTree" id="ENSGT00940000156916"/>
<keyword evidence="8" id="KW-1185">Reference proteome</keyword>
<dbReference type="Gene3D" id="3.10.20.30">
    <property type="match status" value="1"/>
</dbReference>
<name>A0A4W5KDE0_9TELE</name>
<protein>
    <submittedName>
        <fullName evidence="7">Ferredoxin 1</fullName>
    </submittedName>
</protein>
<dbReference type="SUPFAM" id="SSF54292">
    <property type="entry name" value="2Fe-2S ferredoxin-like"/>
    <property type="match status" value="1"/>
</dbReference>
<dbReference type="CDD" id="cd00207">
    <property type="entry name" value="fer2"/>
    <property type="match status" value="1"/>
</dbReference>
<dbReference type="Proteomes" id="UP000314982">
    <property type="component" value="Unassembled WGS sequence"/>
</dbReference>
<dbReference type="PRINTS" id="PR00355">
    <property type="entry name" value="ADRENODOXIN"/>
</dbReference>
<keyword evidence="2" id="KW-0479">Metal-binding</keyword>
<dbReference type="Ensembl" id="ENSHHUT00000010335.1">
    <property type="protein sequence ID" value="ENSHHUP00000010024.1"/>
    <property type="gene ID" value="ENSHHUG00000006107.1"/>
</dbReference>
<evidence type="ECO:0000313" key="7">
    <source>
        <dbReference type="Ensembl" id="ENSHHUP00000010024.1"/>
    </source>
</evidence>
<comment type="cofactor">
    <cofactor evidence="5">
        <name>[2Fe-2S] cluster</name>
        <dbReference type="ChEBI" id="CHEBI:190135"/>
    </cofactor>
</comment>
<dbReference type="GO" id="GO:0140647">
    <property type="term" value="P:P450-containing electron transport chain"/>
    <property type="evidence" value="ECO:0007669"/>
    <property type="project" value="InterPro"/>
</dbReference>
<dbReference type="Pfam" id="PF00111">
    <property type="entry name" value="Fer2"/>
    <property type="match status" value="1"/>
</dbReference>
<evidence type="ECO:0000256" key="3">
    <source>
        <dbReference type="ARBA" id="ARBA00023004"/>
    </source>
</evidence>
<keyword evidence="4" id="KW-0411">Iron-sulfur</keyword>
<dbReference type="GO" id="GO:0009055">
    <property type="term" value="F:electron transfer activity"/>
    <property type="evidence" value="ECO:0007669"/>
    <property type="project" value="TreeGrafter"/>
</dbReference>
<keyword evidence="1" id="KW-0001">2Fe-2S</keyword>
<dbReference type="InterPro" id="IPR012675">
    <property type="entry name" value="Beta-grasp_dom_sf"/>
</dbReference>
<dbReference type="PANTHER" id="PTHR23426">
    <property type="entry name" value="FERREDOXIN/ADRENODOXIN"/>
    <property type="match status" value="1"/>
</dbReference>
<feature type="domain" description="2Fe-2S ferredoxin-type" evidence="6">
    <location>
        <begin position="44"/>
        <end position="109"/>
    </location>
</feature>
<dbReference type="PANTHER" id="PTHR23426:SF76">
    <property type="entry name" value="ADRENODOXIN-LIKE PROTEIN 2, MITOCHONDRIAL"/>
    <property type="match status" value="1"/>
</dbReference>
<keyword evidence="3" id="KW-0408">Iron</keyword>
<accession>A0A4W5KDE0</accession>
<dbReference type="GO" id="GO:0046872">
    <property type="term" value="F:metal ion binding"/>
    <property type="evidence" value="ECO:0007669"/>
    <property type="project" value="UniProtKB-KW"/>
</dbReference>
<sequence length="160" mass="17604">KRMMCVWVALPGYLGISLALSFCLHLLSLPYSRSEEKVTVYFINRDGQKITTSGAKGNSLLDLVVDQNVSIDGFGACEGTLACSTCHVILDQKVYDQLGPIIDEENDMLDLAFGLTDTPHRQMSDTLADAYTSHTIYSLRNTQNTYSMNMLSLAHGLTST</sequence>
<dbReference type="STRING" id="62062.ENSHHUP00000010024"/>
<evidence type="ECO:0000313" key="8">
    <source>
        <dbReference type="Proteomes" id="UP000314982"/>
    </source>
</evidence>
<evidence type="ECO:0000256" key="5">
    <source>
        <dbReference type="ARBA" id="ARBA00034078"/>
    </source>
</evidence>
<dbReference type="GO" id="GO:0005739">
    <property type="term" value="C:mitochondrion"/>
    <property type="evidence" value="ECO:0007669"/>
    <property type="project" value="TreeGrafter"/>
</dbReference>
<reference evidence="7" key="3">
    <citation type="submission" date="2025-09" db="UniProtKB">
        <authorList>
            <consortium name="Ensembl"/>
        </authorList>
    </citation>
    <scope>IDENTIFICATION</scope>
</reference>
<evidence type="ECO:0000256" key="4">
    <source>
        <dbReference type="ARBA" id="ARBA00023014"/>
    </source>
</evidence>
<evidence type="ECO:0000259" key="6">
    <source>
        <dbReference type="Pfam" id="PF00111"/>
    </source>
</evidence>
<dbReference type="GO" id="GO:0051537">
    <property type="term" value="F:2 iron, 2 sulfur cluster binding"/>
    <property type="evidence" value="ECO:0007669"/>
    <property type="project" value="UniProtKB-KW"/>
</dbReference>
<dbReference type="InterPro" id="IPR036010">
    <property type="entry name" value="2Fe-2S_ferredoxin-like_sf"/>
</dbReference>
<evidence type="ECO:0000256" key="2">
    <source>
        <dbReference type="ARBA" id="ARBA00022723"/>
    </source>
</evidence>
<dbReference type="InterPro" id="IPR018298">
    <property type="entry name" value="Adrenodoxin_Fe-S_BS"/>
</dbReference>